<organism evidence="1 2">
    <name type="scientific">Onchocerca flexuosa</name>
    <dbReference type="NCBI Taxonomy" id="387005"/>
    <lineage>
        <taxon>Eukaryota</taxon>
        <taxon>Metazoa</taxon>
        <taxon>Ecdysozoa</taxon>
        <taxon>Nematoda</taxon>
        <taxon>Chromadorea</taxon>
        <taxon>Rhabditida</taxon>
        <taxon>Spirurina</taxon>
        <taxon>Spiruromorpha</taxon>
        <taxon>Filarioidea</taxon>
        <taxon>Onchocercidae</taxon>
        <taxon>Onchocerca</taxon>
    </lineage>
</organism>
<accession>A0A238BSL9</accession>
<evidence type="ECO:0000313" key="1">
    <source>
        <dbReference type="EMBL" id="OZC07866.1"/>
    </source>
</evidence>
<sequence length="94" mass="10664">MDRRFARTNPNGTFIYDWLVGNDAPSPPYLPEKDGIVSKGKSGSIGQPVYELSWSFCLDHILNSCFVLNFLKAPVPLPTRENIAEVLYLNYEQK</sequence>
<dbReference type="Proteomes" id="UP000242913">
    <property type="component" value="Unassembled WGS sequence"/>
</dbReference>
<reference evidence="1 2" key="1">
    <citation type="submission" date="2015-12" db="EMBL/GenBank/DDBJ databases">
        <title>Draft genome of the nematode, Onchocerca flexuosa.</title>
        <authorList>
            <person name="Mitreva M."/>
        </authorList>
    </citation>
    <scope>NUCLEOTIDE SEQUENCE [LARGE SCALE GENOMIC DNA]</scope>
    <source>
        <strain evidence="1">Red Deer</strain>
    </source>
</reference>
<dbReference type="AlphaFoldDB" id="A0A238BSL9"/>
<proteinExistence type="predicted"/>
<gene>
    <name evidence="1" type="ORF">X798_05078</name>
</gene>
<dbReference type="EMBL" id="KZ270019">
    <property type="protein sequence ID" value="OZC07866.1"/>
    <property type="molecule type" value="Genomic_DNA"/>
</dbReference>
<evidence type="ECO:0000313" key="2">
    <source>
        <dbReference type="Proteomes" id="UP000242913"/>
    </source>
</evidence>
<name>A0A238BSL9_9BILA</name>
<keyword evidence="2" id="KW-1185">Reference proteome</keyword>
<protein>
    <submittedName>
        <fullName evidence="1">Uncharacterized protein</fullName>
    </submittedName>
</protein>
<feature type="non-terminal residue" evidence="1">
    <location>
        <position position="94"/>
    </location>
</feature>